<protein>
    <submittedName>
        <fullName evidence="1">Uncharacterized protein</fullName>
    </submittedName>
</protein>
<reference evidence="2" key="3">
    <citation type="submission" date="2021-06" db="EMBL/GenBank/DDBJ databases">
        <title>Genomic Description and Analysis of Intracellular Bacteria, Candidatus Berkiella cookevillensis and Candidatus Berkiella aquae.</title>
        <authorList>
            <person name="Kidane D.T."/>
            <person name="Mehari Y.T."/>
            <person name="Rice F.C."/>
            <person name="Arivett B.A."/>
            <person name="Farone A.L."/>
            <person name="Berk S.G."/>
            <person name="Farone M.B."/>
        </authorList>
    </citation>
    <scope>NUCLEOTIDE SEQUENCE</scope>
    <source>
        <strain evidence="2">CC99</strain>
    </source>
</reference>
<dbReference type="STRING" id="437022.CC99x_00130"/>
<dbReference type="AlphaFoldDB" id="A0A0Q9YH25"/>
<reference evidence="2" key="2">
    <citation type="journal article" date="2016" name="Genome Announc.">
        <title>Draft Genome Sequences of Two Novel Amoeba-Resistant Intranuclear Bacteria, 'Candidatus Berkiella cookevillensis' and 'Candidatus Berkiella aquae'.</title>
        <authorList>
            <person name="Mehari Y.T."/>
            <person name="Arivett B.A."/>
            <person name="Farone A.L."/>
            <person name="Gunderson J.H."/>
            <person name="Farone M.B."/>
        </authorList>
    </citation>
    <scope>NUCLEOTIDE SEQUENCE</scope>
    <source>
        <strain evidence="2">CC99</strain>
    </source>
</reference>
<gene>
    <name evidence="1" type="ORF">CC99x_00130</name>
    <name evidence="2" type="ORF">CC99x_006265</name>
</gene>
<evidence type="ECO:0000313" key="3">
    <source>
        <dbReference type="Proteomes" id="UP000051494"/>
    </source>
</evidence>
<dbReference type="EMBL" id="LKHV01000001">
    <property type="protein sequence ID" value="KRG19909.1"/>
    <property type="molecule type" value="Genomic_DNA"/>
</dbReference>
<reference evidence="1" key="1">
    <citation type="submission" date="2015-09" db="EMBL/GenBank/DDBJ databases">
        <title>Draft Genome Sequences of Two Novel Amoeba-resistant Intranuclear Bacteria, Candidatus Berkiella cookevillensis and Candidatus Berkiella aquae.</title>
        <authorList>
            <person name="Mehari Y.T."/>
            <person name="Arivett B.A."/>
            <person name="Farone A.L."/>
            <person name="Gunderson J.H."/>
            <person name="Farone M.B."/>
        </authorList>
    </citation>
    <scope>NUCLEOTIDE SEQUENCE [LARGE SCALE GENOMIC DNA]</scope>
    <source>
        <strain evidence="1">CC99</strain>
    </source>
</reference>
<proteinExistence type="predicted"/>
<organism evidence="1">
    <name type="scientific">Candidatus Berkiella cookevillensis</name>
    <dbReference type="NCBI Taxonomy" id="437022"/>
    <lineage>
        <taxon>Bacteria</taxon>
        <taxon>Pseudomonadati</taxon>
        <taxon>Pseudomonadota</taxon>
        <taxon>Gammaproteobacteria</taxon>
        <taxon>Candidatus Berkiellales</taxon>
        <taxon>Candidatus Berkiellaceae</taxon>
        <taxon>Candidatus Berkiella</taxon>
    </lineage>
</organism>
<evidence type="ECO:0000313" key="1">
    <source>
        <dbReference type="EMBL" id="KRG19909.1"/>
    </source>
</evidence>
<sequence length="99" mass="11185">MVSKTHSELLERLQTVGLTLCELIQIELIGGSVTEGFMKTFLIRLGKNYEDIVSGQTPDYLQRLQELELLGKNPQAESQLDMFEMMLGISNPNRLKTAK</sequence>
<dbReference type="EMBL" id="LKHV02000001">
    <property type="protein sequence ID" value="MCS5708510.1"/>
    <property type="molecule type" value="Genomic_DNA"/>
</dbReference>
<name>A0A0Q9YH25_9GAMM</name>
<accession>A0A0Q9YH25</accession>
<dbReference type="RefSeq" id="WP_057622596.1">
    <property type="nucleotide sequence ID" value="NZ_LKHV02000001.1"/>
</dbReference>
<comment type="caution">
    <text evidence="1">The sequence shown here is derived from an EMBL/GenBank/DDBJ whole genome shotgun (WGS) entry which is preliminary data.</text>
</comment>
<dbReference type="Proteomes" id="UP000051494">
    <property type="component" value="Unassembled WGS sequence"/>
</dbReference>
<evidence type="ECO:0000313" key="2">
    <source>
        <dbReference type="EMBL" id="MCS5708510.1"/>
    </source>
</evidence>
<keyword evidence="3" id="KW-1185">Reference proteome</keyword>